<accession>A0A7X0XRG1</accession>
<evidence type="ECO:0008006" key="3">
    <source>
        <dbReference type="Google" id="ProtNLM"/>
    </source>
</evidence>
<protein>
    <recommendedName>
        <fullName evidence="3">Lipoprotein</fullName>
    </recommendedName>
</protein>
<reference evidence="1 2" key="1">
    <citation type="submission" date="2020-03" db="EMBL/GenBank/DDBJ databases">
        <title>Soil Listeria distribution.</title>
        <authorList>
            <person name="Liao J."/>
            <person name="Wiedmann M."/>
        </authorList>
    </citation>
    <scope>NUCLEOTIDE SEQUENCE [LARGE SCALE GENOMIC DNA]</scope>
    <source>
        <strain evidence="1 2">FSL L7-1017</strain>
    </source>
</reference>
<evidence type="ECO:0000313" key="1">
    <source>
        <dbReference type="EMBL" id="MBC1778670.1"/>
    </source>
</evidence>
<comment type="caution">
    <text evidence="1">The sequence shown here is derived from an EMBL/GenBank/DDBJ whole genome shotgun (WGS) entry which is preliminary data.</text>
</comment>
<evidence type="ECO:0000313" key="2">
    <source>
        <dbReference type="Proteomes" id="UP000547643"/>
    </source>
</evidence>
<dbReference type="AlphaFoldDB" id="A0A7X0XRG1"/>
<gene>
    <name evidence="1" type="ORF">HCA46_07475</name>
</gene>
<sequence>MRTFKIGILIIFVLVLVGCTSNRIVENTGGNTTVENKEIDTGELKVEWAPLYTKNENPIIDIYDLNFQDALYDTKILMFSDLSTKDKVTLTTNGGGYIGDGEPTGAFYLLTLLTNRTDKKITNLHYDIKVILNKDGTVLGESGFDIPADVYGDYIEPNKGYGAFLPFPDNNYGESGVNYTRDEITVYQEVTYDTVEE</sequence>
<dbReference type="PROSITE" id="PS51257">
    <property type="entry name" value="PROKAR_LIPOPROTEIN"/>
    <property type="match status" value="1"/>
</dbReference>
<dbReference type="Proteomes" id="UP000547643">
    <property type="component" value="Unassembled WGS sequence"/>
</dbReference>
<organism evidence="1 2">
    <name type="scientific">Listeria booriae</name>
    <dbReference type="NCBI Taxonomy" id="1552123"/>
    <lineage>
        <taxon>Bacteria</taxon>
        <taxon>Bacillati</taxon>
        <taxon>Bacillota</taxon>
        <taxon>Bacilli</taxon>
        <taxon>Bacillales</taxon>
        <taxon>Listeriaceae</taxon>
        <taxon>Listeria</taxon>
    </lineage>
</organism>
<dbReference type="RefSeq" id="WP_185494806.1">
    <property type="nucleotide sequence ID" value="NZ_JAARUV010000002.1"/>
</dbReference>
<name>A0A7X0XRG1_9LIST</name>
<dbReference type="EMBL" id="JAARUV010000002">
    <property type="protein sequence ID" value="MBC1778670.1"/>
    <property type="molecule type" value="Genomic_DNA"/>
</dbReference>
<proteinExistence type="predicted"/>